<name>H3AEG0_LATCH</name>
<dbReference type="AlphaFoldDB" id="H3AEG0"/>
<reference evidence="4" key="1">
    <citation type="submission" date="2011-08" db="EMBL/GenBank/DDBJ databases">
        <title>The draft genome of Latimeria chalumnae.</title>
        <authorList>
            <person name="Di Palma F."/>
            <person name="Alfoldi J."/>
            <person name="Johnson J."/>
            <person name="Berlin A."/>
            <person name="Gnerre S."/>
            <person name="Jaffe D."/>
            <person name="MacCallum I."/>
            <person name="Young S."/>
            <person name="Walker B.J."/>
            <person name="Lander E."/>
            <person name="Lindblad-Toh K."/>
        </authorList>
    </citation>
    <scope>NUCLEOTIDE SEQUENCE [LARGE SCALE GENOMIC DNA]</scope>
    <source>
        <strain evidence="4">Wild caught</strain>
    </source>
</reference>
<dbReference type="EMBL" id="AFYH01208339">
    <property type="status" value="NOT_ANNOTATED_CDS"/>
    <property type="molecule type" value="Genomic_DNA"/>
</dbReference>
<evidence type="ECO:0000256" key="2">
    <source>
        <dbReference type="SAM" id="Phobius"/>
    </source>
</evidence>
<dbReference type="Bgee" id="ENSLACG00000007107">
    <property type="expression patterns" value="Expressed in post-anal tail muscle and 3 other cell types or tissues"/>
</dbReference>
<proteinExistence type="predicted"/>
<evidence type="ECO:0000313" key="4">
    <source>
        <dbReference type="Proteomes" id="UP000008672"/>
    </source>
</evidence>
<feature type="transmembrane region" description="Helical" evidence="2">
    <location>
        <begin position="12"/>
        <end position="34"/>
    </location>
</feature>
<dbReference type="Pfam" id="PF15746">
    <property type="entry name" value="TMEM215"/>
    <property type="match status" value="1"/>
</dbReference>
<protein>
    <submittedName>
        <fullName evidence="3">Transmembrane protein 215</fullName>
    </submittedName>
</protein>
<reference evidence="3" key="2">
    <citation type="submission" date="2025-08" db="UniProtKB">
        <authorList>
            <consortium name="Ensembl"/>
        </authorList>
    </citation>
    <scope>IDENTIFICATION</scope>
</reference>
<feature type="compositionally biased region" description="Low complexity" evidence="1">
    <location>
        <begin position="120"/>
        <end position="131"/>
    </location>
</feature>
<evidence type="ECO:0000313" key="3">
    <source>
        <dbReference type="Ensembl" id="ENSLACP00000008031.1"/>
    </source>
</evidence>
<keyword evidence="4" id="KW-1185">Reference proteome</keyword>
<gene>
    <name evidence="3" type="primary">TMEM215</name>
</gene>
<sequence length="225" mass="24580">MRQDNINPRTGLVVALVSIFLVFGFMFTVSGIKGETLGDIPLIAIGPAICFPGVAAIVLAKKTDGCTKCPCGKSDCCKTNKEKEDADLLDTPWDLESGKGSCDELDKEGDPKGPRKGDDSVSSTTTTGESRSLIRRVDQDEVMRYLEACYPSSVFSGVRDVSYYCVIDRMCSTRDSVAYSSAKDNTVCTPRDSVVVYSHRDSGPYGRYCCYINPGELNWDQETIV</sequence>
<dbReference type="KEGG" id="lcm:102363261"/>
<evidence type="ECO:0000256" key="1">
    <source>
        <dbReference type="SAM" id="MobiDB-lite"/>
    </source>
</evidence>
<organism evidence="3 4">
    <name type="scientific">Latimeria chalumnae</name>
    <name type="common">Coelacanth</name>
    <dbReference type="NCBI Taxonomy" id="7897"/>
    <lineage>
        <taxon>Eukaryota</taxon>
        <taxon>Metazoa</taxon>
        <taxon>Chordata</taxon>
        <taxon>Craniata</taxon>
        <taxon>Vertebrata</taxon>
        <taxon>Euteleostomi</taxon>
        <taxon>Coelacanthiformes</taxon>
        <taxon>Coelacanthidae</taxon>
        <taxon>Latimeria</taxon>
    </lineage>
</organism>
<dbReference type="Ensembl" id="ENSLACT00000008097.1">
    <property type="protein sequence ID" value="ENSLACP00000008031.1"/>
    <property type="gene ID" value="ENSLACG00000007107.1"/>
</dbReference>
<reference evidence="3" key="3">
    <citation type="submission" date="2025-09" db="UniProtKB">
        <authorList>
            <consortium name="Ensembl"/>
        </authorList>
    </citation>
    <scope>IDENTIFICATION</scope>
</reference>
<keyword evidence="2" id="KW-0472">Membrane</keyword>
<dbReference type="OrthoDB" id="9304762at2759"/>
<feature type="region of interest" description="Disordered" evidence="1">
    <location>
        <begin position="88"/>
        <end position="133"/>
    </location>
</feature>
<feature type="transmembrane region" description="Helical" evidence="2">
    <location>
        <begin position="40"/>
        <end position="60"/>
    </location>
</feature>
<dbReference type="OMA" id="DRSDCPE"/>
<dbReference type="Proteomes" id="UP000008672">
    <property type="component" value="Unassembled WGS sequence"/>
</dbReference>
<dbReference type="PANTHER" id="PTHR31922:SF2">
    <property type="entry name" value="TRANSMEMBRANE PROTEIN 215"/>
    <property type="match status" value="1"/>
</dbReference>
<dbReference type="eggNOG" id="ENOG502QZ55">
    <property type="taxonomic scope" value="Eukaryota"/>
</dbReference>
<dbReference type="InParanoid" id="H3AEG0"/>
<dbReference type="GeneTree" id="ENSGT00390000006684"/>
<dbReference type="STRING" id="7897.ENSLACP00000008031"/>
<dbReference type="InterPro" id="IPR031486">
    <property type="entry name" value="TMEM215"/>
</dbReference>
<feature type="compositionally biased region" description="Basic and acidic residues" evidence="1">
    <location>
        <begin position="101"/>
        <end position="119"/>
    </location>
</feature>
<accession>H3AEG0</accession>
<keyword evidence="2" id="KW-1133">Transmembrane helix</keyword>
<dbReference type="GeneID" id="102363261"/>
<dbReference type="HOGENOM" id="CLU_1165487_0_0_1"/>
<dbReference type="PANTHER" id="PTHR31922">
    <property type="entry name" value="TRANSMEMBRANE PROTEIN 215"/>
    <property type="match status" value="1"/>
</dbReference>
<keyword evidence="2" id="KW-0812">Transmembrane</keyword>